<dbReference type="GO" id="GO:0000287">
    <property type="term" value="F:magnesium ion binding"/>
    <property type="evidence" value="ECO:0007669"/>
    <property type="project" value="UniProtKB-UniRule"/>
</dbReference>
<dbReference type="SUPFAM" id="SSF55821">
    <property type="entry name" value="YrdC/RibB"/>
    <property type="match status" value="1"/>
</dbReference>
<feature type="site" description="Essential for catalytic activity" evidence="14">
    <location>
        <position position="126"/>
    </location>
</feature>
<evidence type="ECO:0000256" key="2">
    <source>
        <dbReference type="ARBA" id="ARBA00001936"/>
    </source>
</evidence>
<dbReference type="InterPro" id="IPR000422">
    <property type="entry name" value="DHBP_synthase_RibB"/>
</dbReference>
<dbReference type="NCBIfam" id="TIGR00506">
    <property type="entry name" value="ribB"/>
    <property type="match status" value="1"/>
</dbReference>
<keyword evidence="17" id="KW-1185">Reference proteome</keyword>
<dbReference type="KEGG" id="pmai:CF386_05290"/>
<dbReference type="PIRSF" id="PIRSF001259">
    <property type="entry name" value="RibA"/>
    <property type="match status" value="1"/>
</dbReference>
<comment type="catalytic activity">
    <reaction evidence="1 14">
        <text>D-ribulose 5-phosphate = (2S)-2-hydroxy-3-oxobutyl phosphate + formate + H(+)</text>
        <dbReference type="Rhea" id="RHEA:18457"/>
        <dbReference type="ChEBI" id="CHEBI:15378"/>
        <dbReference type="ChEBI" id="CHEBI:15740"/>
        <dbReference type="ChEBI" id="CHEBI:58121"/>
        <dbReference type="ChEBI" id="CHEBI:58830"/>
        <dbReference type="EC" id="4.1.99.12"/>
    </reaction>
</comment>
<feature type="site" description="Essential for catalytic activity" evidence="14">
    <location>
        <position position="164"/>
    </location>
</feature>
<organism evidence="16 17">
    <name type="scientific">Paraphotobacterium marinum</name>
    <dbReference type="NCBI Taxonomy" id="1755811"/>
    <lineage>
        <taxon>Bacteria</taxon>
        <taxon>Pseudomonadati</taxon>
        <taxon>Pseudomonadota</taxon>
        <taxon>Gammaproteobacteria</taxon>
        <taxon>Vibrionales</taxon>
        <taxon>Vibrionaceae</taxon>
        <taxon>Paraphotobacterium</taxon>
    </lineage>
</organism>
<evidence type="ECO:0000256" key="5">
    <source>
        <dbReference type="ARBA" id="ARBA00005520"/>
    </source>
</evidence>
<dbReference type="InterPro" id="IPR036144">
    <property type="entry name" value="RibA-like_sf"/>
</dbReference>
<comment type="cofactor">
    <cofactor evidence="2">
        <name>Mn(2+)</name>
        <dbReference type="ChEBI" id="CHEBI:29035"/>
    </cofactor>
</comment>
<protein>
    <recommendedName>
        <fullName evidence="8 14">3,4-dihydroxy-2-butanone 4-phosphate synthase</fullName>
        <shortName evidence="14">DHBP synthase</shortName>
        <ecNumber evidence="7 14">4.1.99.12</ecNumber>
    </recommendedName>
</protein>
<reference evidence="16 17" key="1">
    <citation type="journal article" date="2016" name="Int. J. Syst. Evol. Microbiol.">
        <title>Paraphotobacterium marinum gen. nov., sp. nov., a member of the family Vibrionaceae, isolated from surface seawater.</title>
        <authorList>
            <person name="Huang Z."/>
            <person name="Dong C."/>
            <person name="Shao Z."/>
        </authorList>
    </citation>
    <scope>NUCLEOTIDE SEQUENCE [LARGE SCALE GENOMIC DNA]</scope>
    <source>
        <strain evidence="16 17">NSCS20N07D</strain>
    </source>
</reference>
<keyword evidence="10 14" id="KW-0479">Metal-binding</keyword>
<comment type="pathway">
    <text evidence="4 14">Cofactor biosynthesis; riboflavin biosynthesis; 2-hydroxy-3-oxobutyl phosphate from D-ribulose 5-phosphate: step 1/1.</text>
</comment>
<dbReference type="Gene3D" id="3.40.50.10990">
    <property type="entry name" value="GTP cyclohydrolase II"/>
    <property type="match status" value="1"/>
</dbReference>
<accession>A0A220VET6</accession>
<feature type="binding site" evidence="14">
    <location>
        <position position="28"/>
    </location>
    <ligand>
        <name>Mg(2+)</name>
        <dbReference type="ChEBI" id="CHEBI:18420"/>
        <label>1</label>
    </ligand>
</feature>
<comment type="function">
    <text evidence="3 14">Catalyzes the conversion of D-ribulose 5-phosphate to formate and 3,4-dihydroxy-2-butanone 4-phosphate.</text>
</comment>
<evidence type="ECO:0000313" key="16">
    <source>
        <dbReference type="EMBL" id="ASK78859.1"/>
    </source>
</evidence>
<dbReference type="GO" id="GO:0003935">
    <property type="term" value="F:GTP cyclohydrolase II activity"/>
    <property type="evidence" value="ECO:0007669"/>
    <property type="project" value="TreeGrafter"/>
</dbReference>
<feature type="domain" description="GTP cyclohydrolase II" evidence="15">
    <location>
        <begin position="208"/>
        <end position="359"/>
    </location>
</feature>
<dbReference type="InterPro" id="IPR032677">
    <property type="entry name" value="GTP_cyclohydro_II"/>
</dbReference>
<comment type="similarity">
    <text evidence="14">Belongs to the DHBP synthase family.</text>
</comment>
<keyword evidence="13 14" id="KW-0456">Lyase</keyword>
<feature type="binding site" evidence="14">
    <location>
        <begin position="140"/>
        <end position="144"/>
    </location>
    <ligand>
        <name>D-ribulose 5-phosphate</name>
        <dbReference type="ChEBI" id="CHEBI:58121"/>
    </ligand>
</feature>
<dbReference type="Proteomes" id="UP000242175">
    <property type="component" value="Chromosome large"/>
</dbReference>
<dbReference type="Gene3D" id="3.90.870.10">
    <property type="entry name" value="DHBP synthase"/>
    <property type="match status" value="1"/>
</dbReference>
<comment type="cofactor">
    <cofactor evidence="14">
        <name>Mg(2+)</name>
        <dbReference type="ChEBI" id="CHEBI:18420"/>
    </cofactor>
    <cofactor evidence="14">
        <name>Mn(2+)</name>
        <dbReference type="ChEBI" id="CHEBI:29035"/>
    </cofactor>
    <text evidence="14">Binds 2 divalent metal cations per subunit. Magnesium or manganese.</text>
</comment>
<evidence type="ECO:0000313" key="17">
    <source>
        <dbReference type="Proteomes" id="UP000242175"/>
    </source>
</evidence>
<proteinExistence type="inferred from homology"/>
<evidence type="ECO:0000256" key="12">
    <source>
        <dbReference type="ARBA" id="ARBA00023211"/>
    </source>
</evidence>
<evidence type="ECO:0000256" key="10">
    <source>
        <dbReference type="ARBA" id="ARBA00022723"/>
    </source>
</evidence>
<dbReference type="HAMAP" id="MF_00180">
    <property type="entry name" value="RibB"/>
    <property type="match status" value="1"/>
</dbReference>
<evidence type="ECO:0000256" key="4">
    <source>
        <dbReference type="ARBA" id="ARBA00004904"/>
    </source>
</evidence>
<dbReference type="SUPFAM" id="SSF142695">
    <property type="entry name" value="RibA-like"/>
    <property type="match status" value="1"/>
</dbReference>
<evidence type="ECO:0000256" key="14">
    <source>
        <dbReference type="HAMAP-Rule" id="MF_00180"/>
    </source>
</evidence>
<dbReference type="Pfam" id="PF00926">
    <property type="entry name" value="DHBP_synthase"/>
    <property type="match status" value="1"/>
</dbReference>
<keyword evidence="11 14" id="KW-0460">Magnesium</keyword>
<dbReference type="OrthoDB" id="9793111at2"/>
<dbReference type="InterPro" id="IPR017945">
    <property type="entry name" value="DHBP_synth_RibB-like_a/b_dom"/>
</dbReference>
<dbReference type="AlphaFoldDB" id="A0A220VET6"/>
<keyword evidence="12 14" id="KW-0464">Manganese</keyword>
<evidence type="ECO:0000256" key="11">
    <source>
        <dbReference type="ARBA" id="ARBA00022842"/>
    </source>
</evidence>
<feature type="binding site" evidence="14">
    <location>
        <position position="143"/>
    </location>
    <ligand>
        <name>Mg(2+)</name>
        <dbReference type="ChEBI" id="CHEBI:18420"/>
        <label>2</label>
    </ligand>
</feature>
<feature type="binding site" evidence="14">
    <location>
        <position position="28"/>
    </location>
    <ligand>
        <name>Mg(2+)</name>
        <dbReference type="ChEBI" id="CHEBI:18420"/>
        <label>2</label>
    </ligand>
</feature>
<sequence>MKFSSIEEILDDFKQGKMVIMVDDEDRENEGDLIVASEKISPDKINFMSKYGRGLICLTLTSEKTDALNLPLMVSNNSEQYGTNFTVSIEAAKGVTTGISAHDRATTVLAAIDNNATEMDIVMPGHIFPLRAQPGGVLTRAGHTEAGCDLARLSGLTPSSVIVEILNDDGTMARRDDLMKFSKLHKIKIGTIADLIEYRNIKETTIEKISEIDVDTMHGIFSLHTYKDLIDGRLHYALKKGDIGSNTLVRVHLQDTMADIFQIKNFSDSLWSLQSSMKKISEEGGVLVFISNEQKEANFLNKVKKNEINSRTCQQVSRNIGVGSQILSDLNVSTMRLISSSDQKYHALSGFGLEITEYITK</sequence>
<feature type="binding site" evidence="14">
    <location>
        <begin position="27"/>
        <end position="28"/>
    </location>
    <ligand>
        <name>D-ribulose 5-phosphate</name>
        <dbReference type="ChEBI" id="CHEBI:58121"/>
    </ligand>
</feature>
<dbReference type="RefSeq" id="WP_089073767.1">
    <property type="nucleotide sequence ID" value="NZ_CBCSAM010000001.1"/>
</dbReference>
<dbReference type="Pfam" id="PF00925">
    <property type="entry name" value="GTP_cyclohydro2"/>
    <property type="match status" value="1"/>
</dbReference>
<evidence type="ECO:0000256" key="8">
    <source>
        <dbReference type="ARBA" id="ARBA00018836"/>
    </source>
</evidence>
<evidence type="ECO:0000256" key="13">
    <source>
        <dbReference type="ARBA" id="ARBA00023239"/>
    </source>
</evidence>
<dbReference type="GO" id="GO:0005829">
    <property type="term" value="C:cytosol"/>
    <property type="evidence" value="ECO:0007669"/>
    <property type="project" value="TreeGrafter"/>
</dbReference>
<evidence type="ECO:0000256" key="7">
    <source>
        <dbReference type="ARBA" id="ARBA00012153"/>
    </source>
</evidence>
<dbReference type="GO" id="GO:0009231">
    <property type="term" value="P:riboflavin biosynthetic process"/>
    <property type="evidence" value="ECO:0007669"/>
    <property type="project" value="UniProtKB-UniRule"/>
</dbReference>
<comment type="subunit">
    <text evidence="14">Homodimer.</text>
</comment>
<evidence type="ECO:0000256" key="3">
    <source>
        <dbReference type="ARBA" id="ARBA00002284"/>
    </source>
</evidence>
<evidence type="ECO:0000256" key="9">
    <source>
        <dbReference type="ARBA" id="ARBA00022619"/>
    </source>
</evidence>
<evidence type="ECO:0000256" key="1">
    <source>
        <dbReference type="ARBA" id="ARBA00000141"/>
    </source>
</evidence>
<dbReference type="UniPathway" id="UPA00275">
    <property type="reaction ID" value="UER00399"/>
</dbReference>
<comment type="similarity">
    <text evidence="6">In the C-terminal section; belongs to the GTP cyclohydrolase II family.</text>
</comment>
<dbReference type="GO" id="GO:0030145">
    <property type="term" value="F:manganese ion binding"/>
    <property type="evidence" value="ECO:0007669"/>
    <property type="project" value="UniProtKB-UniRule"/>
</dbReference>
<dbReference type="FunFam" id="3.90.870.10:FF:000001">
    <property type="entry name" value="Riboflavin biosynthesis protein RibBA"/>
    <property type="match status" value="1"/>
</dbReference>
<dbReference type="PANTHER" id="PTHR21327">
    <property type="entry name" value="GTP CYCLOHYDROLASE II-RELATED"/>
    <property type="match status" value="1"/>
</dbReference>
<dbReference type="EC" id="4.1.99.12" evidence="7 14"/>
<evidence type="ECO:0000256" key="6">
    <source>
        <dbReference type="ARBA" id="ARBA00008976"/>
    </source>
</evidence>
<keyword evidence="9 14" id="KW-0686">Riboflavin biosynthesis</keyword>
<comment type="similarity">
    <text evidence="5">In the N-terminal section; belongs to the DHBP synthase family.</text>
</comment>
<dbReference type="PANTHER" id="PTHR21327:SF34">
    <property type="entry name" value="3,4-DIHYDROXY-2-BUTANONE 4-PHOSPHATE SYNTHASE"/>
    <property type="match status" value="1"/>
</dbReference>
<dbReference type="EMBL" id="CP022355">
    <property type="protein sequence ID" value="ASK78859.1"/>
    <property type="molecule type" value="Genomic_DNA"/>
</dbReference>
<feature type="binding site" evidence="14">
    <location>
        <position position="32"/>
    </location>
    <ligand>
        <name>D-ribulose 5-phosphate</name>
        <dbReference type="ChEBI" id="CHEBI:58121"/>
    </ligand>
</feature>
<name>A0A220VET6_9GAMM</name>
<gene>
    <name evidence="14 16" type="primary">ribB</name>
    <name evidence="16" type="ORF">CF386_05290</name>
</gene>
<evidence type="ECO:0000259" key="15">
    <source>
        <dbReference type="Pfam" id="PF00925"/>
    </source>
</evidence>
<dbReference type="GO" id="GO:0008686">
    <property type="term" value="F:3,4-dihydroxy-2-butanone-4-phosphate synthase activity"/>
    <property type="evidence" value="ECO:0007669"/>
    <property type="project" value="UniProtKB-UniRule"/>
</dbReference>